<organism evidence="6 7">
    <name type="scientific">Solihabitans fulvus</name>
    <dbReference type="NCBI Taxonomy" id="1892852"/>
    <lineage>
        <taxon>Bacteria</taxon>
        <taxon>Bacillati</taxon>
        <taxon>Actinomycetota</taxon>
        <taxon>Actinomycetes</taxon>
        <taxon>Pseudonocardiales</taxon>
        <taxon>Pseudonocardiaceae</taxon>
        <taxon>Solihabitans</taxon>
    </lineage>
</organism>
<dbReference type="InterPro" id="IPR005119">
    <property type="entry name" value="LysR_subst-bd"/>
</dbReference>
<dbReference type="EMBL" id="VUOB01000019">
    <property type="protein sequence ID" value="KAA2263013.1"/>
    <property type="molecule type" value="Genomic_DNA"/>
</dbReference>
<evidence type="ECO:0000256" key="4">
    <source>
        <dbReference type="ARBA" id="ARBA00023163"/>
    </source>
</evidence>
<dbReference type="PRINTS" id="PR00039">
    <property type="entry name" value="HTHLYSR"/>
</dbReference>
<gene>
    <name evidence="6" type="ORF">F0L68_11190</name>
</gene>
<evidence type="ECO:0000256" key="2">
    <source>
        <dbReference type="ARBA" id="ARBA00023015"/>
    </source>
</evidence>
<evidence type="ECO:0000259" key="5">
    <source>
        <dbReference type="PROSITE" id="PS50931"/>
    </source>
</evidence>
<dbReference type="GO" id="GO:0003700">
    <property type="term" value="F:DNA-binding transcription factor activity"/>
    <property type="evidence" value="ECO:0007669"/>
    <property type="project" value="InterPro"/>
</dbReference>
<dbReference type="InterPro" id="IPR036388">
    <property type="entry name" value="WH-like_DNA-bd_sf"/>
</dbReference>
<reference evidence="6 7" key="1">
    <citation type="submission" date="2019-09" db="EMBL/GenBank/DDBJ databases">
        <title>Goodfellowia gen. nov., a new genus of the Pseudonocardineae related to Actinoalloteichus, containing Goodfellowia coeruleoviolacea gen. nov., comb. nov. gen. nov., comb. nov.</title>
        <authorList>
            <person name="Labeda D."/>
        </authorList>
    </citation>
    <scope>NUCLEOTIDE SEQUENCE [LARGE SCALE GENOMIC DNA]</scope>
    <source>
        <strain evidence="6 7">AN110305</strain>
    </source>
</reference>
<proteinExistence type="inferred from homology"/>
<dbReference type="AlphaFoldDB" id="A0A5B2XHX7"/>
<protein>
    <submittedName>
        <fullName evidence="6">LysR family transcriptional regulator</fullName>
    </submittedName>
</protein>
<keyword evidence="2" id="KW-0805">Transcription regulation</keyword>
<dbReference type="Gene3D" id="3.40.190.290">
    <property type="match status" value="1"/>
</dbReference>
<dbReference type="OrthoDB" id="3171102at2"/>
<evidence type="ECO:0000256" key="3">
    <source>
        <dbReference type="ARBA" id="ARBA00023125"/>
    </source>
</evidence>
<sequence length="333" mass="36126">MPELELRHLRAVCAIAEEGSVTKAAARLGLTQPALSAQLRSVERLLGGQLFERTPTGSVPTELGRYVISTARVVLDDLGQLLTSARERAAGPASGPLLAGSMPMLFVAHLVAELRARIRCTEVRTEIEPSPPALLEMLMAGRVHLAVFERFDGMRQRELRGIELRTLLTEPQFVAVGERNPLAARESIDLGDLADSDWVMPPPEQNTMRMQLHAACHAVGFTPRITHHTTESSTARGLVSDGAVSLAAPSSRSGDGIAIRPLRGDPLSVQILVATRSDGMLAGRAHEVFACAAHAYRAVVDRNPTYARWWIDHPEAHPDLDTALLLARPAQPR</sequence>
<evidence type="ECO:0000313" key="7">
    <source>
        <dbReference type="Proteomes" id="UP000323454"/>
    </source>
</evidence>
<keyword evidence="7" id="KW-1185">Reference proteome</keyword>
<reference evidence="6 7" key="2">
    <citation type="submission" date="2019-09" db="EMBL/GenBank/DDBJ databases">
        <authorList>
            <person name="Jin C."/>
        </authorList>
    </citation>
    <scope>NUCLEOTIDE SEQUENCE [LARGE SCALE GENOMIC DNA]</scope>
    <source>
        <strain evidence="6 7">AN110305</strain>
    </source>
</reference>
<evidence type="ECO:0000256" key="1">
    <source>
        <dbReference type="ARBA" id="ARBA00009437"/>
    </source>
</evidence>
<dbReference type="PROSITE" id="PS50931">
    <property type="entry name" value="HTH_LYSR"/>
    <property type="match status" value="1"/>
</dbReference>
<dbReference type="Pfam" id="PF00126">
    <property type="entry name" value="HTH_1"/>
    <property type="match status" value="1"/>
</dbReference>
<dbReference type="InterPro" id="IPR036390">
    <property type="entry name" value="WH_DNA-bd_sf"/>
</dbReference>
<dbReference type="Proteomes" id="UP000323454">
    <property type="component" value="Unassembled WGS sequence"/>
</dbReference>
<dbReference type="InterPro" id="IPR000847">
    <property type="entry name" value="LysR_HTH_N"/>
</dbReference>
<dbReference type="GO" id="GO:0032993">
    <property type="term" value="C:protein-DNA complex"/>
    <property type="evidence" value="ECO:0007669"/>
    <property type="project" value="TreeGrafter"/>
</dbReference>
<accession>A0A5B2XHX7</accession>
<dbReference type="CDD" id="cd08414">
    <property type="entry name" value="PBP2_LTTR_aromatics_like"/>
    <property type="match status" value="1"/>
</dbReference>
<keyword evidence="4" id="KW-0804">Transcription</keyword>
<feature type="domain" description="HTH lysR-type" evidence="5">
    <location>
        <begin position="4"/>
        <end position="61"/>
    </location>
</feature>
<dbReference type="PANTHER" id="PTHR30346:SF30">
    <property type="entry name" value="SMALL NEUTRAL PROTEASE REGULATORY PROTEIN"/>
    <property type="match status" value="1"/>
</dbReference>
<keyword evidence="3" id="KW-0238">DNA-binding</keyword>
<dbReference type="SUPFAM" id="SSF53850">
    <property type="entry name" value="Periplasmic binding protein-like II"/>
    <property type="match status" value="1"/>
</dbReference>
<dbReference type="Gene3D" id="1.10.10.10">
    <property type="entry name" value="Winged helix-like DNA-binding domain superfamily/Winged helix DNA-binding domain"/>
    <property type="match status" value="1"/>
</dbReference>
<evidence type="ECO:0000313" key="6">
    <source>
        <dbReference type="EMBL" id="KAA2263013.1"/>
    </source>
</evidence>
<comment type="caution">
    <text evidence="6">The sequence shown here is derived from an EMBL/GenBank/DDBJ whole genome shotgun (WGS) entry which is preliminary data.</text>
</comment>
<name>A0A5B2XHX7_9PSEU</name>
<dbReference type="GO" id="GO:0003677">
    <property type="term" value="F:DNA binding"/>
    <property type="evidence" value="ECO:0007669"/>
    <property type="project" value="UniProtKB-KW"/>
</dbReference>
<dbReference type="PANTHER" id="PTHR30346">
    <property type="entry name" value="TRANSCRIPTIONAL DUAL REGULATOR HCAR-RELATED"/>
    <property type="match status" value="1"/>
</dbReference>
<comment type="similarity">
    <text evidence="1">Belongs to the LysR transcriptional regulatory family.</text>
</comment>
<dbReference type="Pfam" id="PF03466">
    <property type="entry name" value="LysR_substrate"/>
    <property type="match status" value="1"/>
</dbReference>
<dbReference type="RefSeq" id="WP_149849435.1">
    <property type="nucleotide sequence ID" value="NZ_VUOB01000019.1"/>
</dbReference>
<dbReference type="SUPFAM" id="SSF46785">
    <property type="entry name" value="Winged helix' DNA-binding domain"/>
    <property type="match status" value="1"/>
</dbReference>